<organism evidence="1">
    <name type="scientific">Rhizophora mucronata</name>
    <name type="common">Asiatic mangrove</name>
    <dbReference type="NCBI Taxonomy" id="61149"/>
    <lineage>
        <taxon>Eukaryota</taxon>
        <taxon>Viridiplantae</taxon>
        <taxon>Streptophyta</taxon>
        <taxon>Embryophyta</taxon>
        <taxon>Tracheophyta</taxon>
        <taxon>Spermatophyta</taxon>
        <taxon>Magnoliopsida</taxon>
        <taxon>eudicotyledons</taxon>
        <taxon>Gunneridae</taxon>
        <taxon>Pentapetalae</taxon>
        <taxon>rosids</taxon>
        <taxon>fabids</taxon>
        <taxon>Malpighiales</taxon>
        <taxon>Rhizophoraceae</taxon>
        <taxon>Rhizophora</taxon>
    </lineage>
</organism>
<protein>
    <submittedName>
        <fullName evidence="1">Uncharacterized protein</fullName>
    </submittedName>
</protein>
<dbReference type="AlphaFoldDB" id="A0A2P2PSJ6"/>
<sequence>MLNGSKYLPFCNVCLGVYGHCSVKGLVQTSNTTTCHFSVAQPNEELWLYYESVHVYLKFLCCGCTRQMN</sequence>
<dbReference type="EMBL" id="GGEC01077207">
    <property type="protein sequence ID" value="MBX57691.1"/>
    <property type="molecule type" value="Transcribed_RNA"/>
</dbReference>
<name>A0A2P2PSJ6_RHIMU</name>
<proteinExistence type="predicted"/>
<accession>A0A2P2PSJ6</accession>
<evidence type="ECO:0000313" key="1">
    <source>
        <dbReference type="EMBL" id="MBX57691.1"/>
    </source>
</evidence>
<reference evidence="1" key="1">
    <citation type="submission" date="2018-02" db="EMBL/GenBank/DDBJ databases">
        <title>Rhizophora mucronata_Transcriptome.</title>
        <authorList>
            <person name="Meera S.P."/>
            <person name="Sreeshan A."/>
            <person name="Augustine A."/>
        </authorList>
    </citation>
    <scope>NUCLEOTIDE SEQUENCE</scope>
    <source>
        <tissue evidence="1">Leaf</tissue>
    </source>
</reference>